<dbReference type="Gene3D" id="3.30.2000.20">
    <property type="match status" value="1"/>
</dbReference>
<proteinExistence type="predicted"/>
<dbReference type="RefSeq" id="WP_133772568.1">
    <property type="nucleotide sequence ID" value="NZ_SNZR01000014.1"/>
</dbReference>
<organism evidence="1 2">
    <name type="scientific">Enterovirga rhinocerotis</name>
    <dbReference type="NCBI Taxonomy" id="1339210"/>
    <lineage>
        <taxon>Bacteria</taxon>
        <taxon>Pseudomonadati</taxon>
        <taxon>Pseudomonadota</taxon>
        <taxon>Alphaproteobacteria</taxon>
        <taxon>Hyphomicrobiales</taxon>
        <taxon>Methylobacteriaceae</taxon>
        <taxon>Enterovirga</taxon>
    </lineage>
</organism>
<evidence type="ECO:0000313" key="2">
    <source>
        <dbReference type="Proteomes" id="UP000295122"/>
    </source>
</evidence>
<reference evidence="1 2" key="1">
    <citation type="submission" date="2019-03" db="EMBL/GenBank/DDBJ databases">
        <title>Genomic Encyclopedia of Type Strains, Phase IV (KMG-IV): sequencing the most valuable type-strain genomes for metagenomic binning, comparative biology and taxonomic classification.</title>
        <authorList>
            <person name="Goeker M."/>
        </authorList>
    </citation>
    <scope>NUCLEOTIDE SEQUENCE [LARGE SCALE GENOMIC DNA]</scope>
    <source>
        <strain evidence="1 2">DSM 25903</strain>
    </source>
</reference>
<dbReference type="OrthoDB" id="7305894at2"/>
<dbReference type="InterPro" id="IPR025395">
    <property type="entry name" value="Phage_tail_terminator-like"/>
</dbReference>
<comment type="caution">
    <text evidence="1">The sequence shown here is derived from an EMBL/GenBank/DDBJ whole genome shotgun (WGS) entry which is preliminary data.</text>
</comment>
<gene>
    <name evidence="1" type="ORF">EV668_3596</name>
</gene>
<accession>A0A4R7BTN2</accession>
<dbReference type="Proteomes" id="UP000295122">
    <property type="component" value="Unassembled WGS sequence"/>
</dbReference>
<evidence type="ECO:0000313" key="1">
    <source>
        <dbReference type="EMBL" id="TDR89108.1"/>
    </source>
</evidence>
<protein>
    <submittedName>
        <fullName evidence="1">Uncharacterized protein DUF4128</fullName>
    </submittedName>
</protein>
<dbReference type="EMBL" id="SNZR01000014">
    <property type="protein sequence ID" value="TDR89108.1"/>
    <property type="molecule type" value="Genomic_DNA"/>
</dbReference>
<keyword evidence="2" id="KW-1185">Reference proteome</keyword>
<dbReference type="Pfam" id="PF13554">
    <property type="entry name" value="Phage_tail_terminator_5"/>
    <property type="match status" value="1"/>
</dbReference>
<dbReference type="AlphaFoldDB" id="A0A4R7BTN2"/>
<name>A0A4R7BTN2_9HYPH</name>
<sequence>MARKAVVDAVAGHLAANWTRCPIIGPNETGDADPAGGPFLSVEYPVATESQISTGAPGANIWREEGVFRLLLHVERNAGVDLILTWADELAALFRGRRLAEHIQCWAVMSPRLDDDSDERGYYQSVIAVGYEADLFA</sequence>